<dbReference type="GO" id="GO:0000166">
    <property type="term" value="F:nucleotide binding"/>
    <property type="evidence" value="ECO:0007669"/>
    <property type="project" value="UniProtKB-KW"/>
</dbReference>
<evidence type="ECO:0000259" key="4">
    <source>
        <dbReference type="PROSITE" id="PS51084"/>
    </source>
</evidence>
<feature type="short sequence motif" description="Histidine triad motif" evidence="3">
    <location>
        <begin position="90"/>
        <end position="94"/>
    </location>
</feature>
<organism evidence="5 6">
    <name type="scientific">Hamiltosporidium magnivora</name>
    <dbReference type="NCBI Taxonomy" id="148818"/>
    <lineage>
        <taxon>Eukaryota</taxon>
        <taxon>Fungi</taxon>
        <taxon>Fungi incertae sedis</taxon>
        <taxon>Microsporidia</taxon>
        <taxon>Dubosqiidae</taxon>
        <taxon>Hamiltosporidium</taxon>
    </lineage>
</organism>
<dbReference type="VEuPathDB" id="MicrosporidiaDB:CWI39_3045p0020"/>
<dbReference type="GO" id="GO:0016787">
    <property type="term" value="F:hydrolase activity"/>
    <property type="evidence" value="ECO:0007669"/>
    <property type="project" value="UniProtKB-KW"/>
</dbReference>
<dbReference type="PROSITE" id="PS51084">
    <property type="entry name" value="HIT_2"/>
    <property type="match status" value="1"/>
</dbReference>
<sequence>MKFGTHEIPEDHIVFKTKYSFVFTNIRPFLPNHLLVSPISEKIRISELTKEENEDIFETVRKITTVLSKIYEGFTINVQDGVSAGQKVLHVHVHVVPRKNKDLKYNDDIYKEGALDYERVERSYEEMKQETLYLRSLFKKYI</sequence>
<dbReference type="AlphaFoldDB" id="A0A4Q9KRG7"/>
<dbReference type="SUPFAM" id="SSF54197">
    <property type="entry name" value="HIT-like"/>
    <property type="match status" value="1"/>
</dbReference>
<evidence type="ECO:0000256" key="2">
    <source>
        <dbReference type="ARBA" id="ARBA00022801"/>
    </source>
</evidence>
<dbReference type="FunFam" id="3.30.428.10:FF:000011">
    <property type="entry name" value="Fragile histidine triad"/>
    <property type="match status" value="1"/>
</dbReference>
<keyword evidence="1" id="KW-0547">Nucleotide-binding</keyword>
<reference evidence="5 6" key="1">
    <citation type="submission" date="2017-12" db="EMBL/GenBank/DDBJ databases">
        <authorList>
            <person name="Pombert J.-F."/>
            <person name="Haag K.L."/>
            <person name="Ebert D."/>
        </authorList>
    </citation>
    <scope>NUCLEOTIDE SEQUENCE [LARGE SCALE GENOMIC DNA]</scope>
    <source>
        <strain evidence="5">IL-BN-2</strain>
    </source>
</reference>
<protein>
    <submittedName>
        <fullName evidence="5">Putative HIT-like bis(5'-adenosyl)-triphosphatase</fullName>
    </submittedName>
</protein>
<evidence type="ECO:0000256" key="3">
    <source>
        <dbReference type="PROSITE-ProRule" id="PRU00464"/>
    </source>
</evidence>
<dbReference type="PANTHER" id="PTHR46243:SF1">
    <property type="entry name" value="BIS(5'-ADENOSYL)-TRIPHOSPHATASE"/>
    <property type="match status" value="1"/>
</dbReference>
<evidence type="ECO:0000313" key="6">
    <source>
        <dbReference type="Proteomes" id="UP000293045"/>
    </source>
</evidence>
<evidence type="ECO:0000313" key="5">
    <source>
        <dbReference type="EMBL" id="TBT97292.1"/>
    </source>
</evidence>
<dbReference type="InterPro" id="IPR036265">
    <property type="entry name" value="HIT-like_sf"/>
</dbReference>
<feature type="domain" description="HIT" evidence="4">
    <location>
        <begin position="1"/>
        <end position="105"/>
    </location>
</feature>
<dbReference type="InterPro" id="IPR019808">
    <property type="entry name" value="Histidine_triad_CS"/>
</dbReference>
<dbReference type="EMBL" id="PIXR01003045">
    <property type="protein sequence ID" value="TBT97292.1"/>
    <property type="molecule type" value="Genomic_DNA"/>
</dbReference>
<accession>A0A4Q9KRG7</accession>
<dbReference type="InterPro" id="IPR051884">
    <property type="entry name" value="Bis(5'-adenosyl)-TPase_reg"/>
</dbReference>
<dbReference type="Pfam" id="PF01230">
    <property type="entry name" value="HIT"/>
    <property type="match status" value="1"/>
</dbReference>
<dbReference type="VEuPathDB" id="MicrosporidiaDB:CWI36_1218p0020"/>
<evidence type="ECO:0000256" key="1">
    <source>
        <dbReference type="ARBA" id="ARBA00022741"/>
    </source>
</evidence>
<dbReference type="Proteomes" id="UP000293045">
    <property type="component" value="Unassembled WGS sequence"/>
</dbReference>
<dbReference type="PROSITE" id="PS00892">
    <property type="entry name" value="HIT_1"/>
    <property type="match status" value="1"/>
</dbReference>
<comment type="caution">
    <text evidence="5">The sequence shown here is derived from an EMBL/GenBank/DDBJ whole genome shotgun (WGS) entry which is preliminary data.</text>
</comment>
<gene>
    <name evidence="5" type="ORF">CWI39_3045p0020</name>
</gene>
<keyword evidence="2" id="KW-0378">Hydrolase</keyword>
<dbReference type="InterPro" id="IPR011146">
    <property type="entry name" value="HIT-like"/>
</dbReference>
<name>A0A4Q9KRG7_9MICR</name>
<dbReference type="PANTHER" id="PTHR46243">
    <property type="entry name" value="BIS(5'-ADENOSYL)-TRIPHOSPHATASE"/>
    <property type="match status" value="1"/>
</dbReference>
<dbReference type="Gene3D" id="3.30.428.10">
    <property type="entry name" value="HIT-like"/>
    <property type="match status" value="1"/>
</dbReference>
<proteinExistence type="predicted"/>